<dbReference type="InterPro" id="IPR001185">
    <property type="entry name" value="MS_channel"/>
</dbReference>
<evidence type="ECO:0000256" key="3">
    <source>
        <dbReference type="ARBA" id="ARBA00022475"/>
    </source>
</evidence>
<protein>
    <recommendedName>
        <fullName evidence="9">Large-conductance mechanosensitive channel</fullName>
    </recommendedName>
</protein>
<dbReference type="SUPFAM" id="SSF81330">
    <property type="entry name" value="Gated mechanosensitive channel"/>
    <property type="match status" value="1"/>
</dbReference>
<proteinExistence type="inferred from homology"/>
<sequence>MSIAQEFKAFISGGNVVDLAVGVVIGASFGKIVTAVVDKLIMPVVGLLTGGVDLSGMKIVLQAADEASKKAEVAIGYGDVLAASLNFVIVGFVLFMVVKAYNKVRTPAAPAAPAGPSQEELLAEIRDLLKQAR</sequence>
<keyword evidence="11" id="KW-1185">Reference proteome</keyword>
<keyword evidence="9" id="KW-0997">Cell inner membrane</keyword>
<evidence type="ECO:0000256" key="7">
    <source>
        <dbReference type="ARBA" id="ARBA00023136"/>
    </source>
</evidence>
<evidence type="ECO:0000256" key="5">
    <source>
        <dbReference type="ARBA" id="ARBA00022989"/>
    </source>
</evidence>
<evidence type="ECO:0000256" key="2">
    <source>
        <dbReference type="ARBA" id="ARBA00022448"/>
    </source>
</evidence>
<dbReference type="GO" id="GO:0005886">
    <property type="term" value="C:plasma membrane"/>
    <property type="evidence" value="ECO:0007669"/>
    <property type="project" value="UniProtKB-SubCell"/>
</dbReference>
<evidence type="ECO:0000313" key="10">
    <source>
        <dbReference type="EMBL" id="GBF57902.1"/>
    </source>
</evidence>
<dbReference type="GO" id="GO:0008381">
    <property type="term" value="F:mechanosensitive monoatomic ion channel activity"/>
    <property type="evidence" value="ECO:0007669"/>
    <property type="project" value="UniProtKB-UniRule"/>
</dbReference>
<evidence type="ECO:0000256" key="6">
    <source>
        <dbReference type="ARBA" id="ARBA00023065"/>
    </source>
</evidence>
<comment type="function">
    <text evidence="9">Channel that opens in response to stretch forces in the membrane lipid bilayer. May participate in the regulation of osmotic pressure changes within the cell.</text>
</comment>
<gene>
    <name evidence="9 10" type="primary">mscL</name>
    <name evidence="10" type="ORF">PbB2_01572</name>
</gene>
<dbReference type="InterPro" id="IPR036019">
    <property type="entry name" value="MscL_channel"/>
</dbReference>
<keyword evidence="5 9" id="KW-1133">Transmembrane helix</keyword>
<reference evidence="10 11" key="1">
    <citation type="journal article" date="2018" name="Genome Announc.">
        <title>Draft Genome Sequence of "Candidatus Phycosocius bacilliformis," an Alphaproteobacterial Ectosymbiont of the Hydrocarbon-Producing Green Alga Botryococcus braunii.</title>
        <authorList>
            <person name="Tanabe Y."/>
            <person name="Yamaguchi H."/>
            <person name="Watanabe M.M."/>
        </authorList>
    </citation>
    <scope>NUCLEOTIDE SEQUENCE [LARGE SCALE GENOMIC DNA]</scope>
    <source>
        <strain evidence="10 11">BOTRYCO-2</strain>
    </source>
</reference>
<keyword evidence="6 9" id="KW-0406">Ion transport</keyword>
<organism evidence="10 11">
    <name type="scientific">Candidatus Phycosocius bacilliformis</name>
    <dbReference type="NCBI Taxonomy" id="1445552"/>
    <lineage>
        <taxon>Bacteria</taxon>
        <taxon>Pseudomonadati</taxon>
        <taxon>Pseudomonadota</taxon>
        <taxon>Alphaproteobacteria</taxon>
        <taxon>Caulobacterales</taxon>
        <taxon>Caulobacterales incertae sedis</taxon>
        <taxon>Candidatus Phycosocius</taxon>
    </lineage>
</organism>
<dbReference type="EMBL" id="BFBR01000004">
    <property type="protein sequence ID" value="GBF57902.1"/>
    <property type="molecule type" value="Genomic_DNA"/>
</dbReference>
<feature type="transmembrane region" description="Helical" evidence="9">
    <location>
        <begin position="7"/>
        <end position="29"/>
    </location>
</feature>
<dbReference type="NCBIfam" id="NF001843">
    <property type="entry name" value="PRK00567.1-4"/>
    <property type="match status" value="1"/>
</dbReference>
<keyword evidence="4 9" id="KW-0812">Transmembrane</keyword>
<evidence type="ECO:0000256" key="4">
    <source>
        <dbReference type="ARBA" id="ARBA00022692"/>
    </source>
</evidence>
<dbReference type="PANTHER" id="PTHR30266">
    <property type="entry name" value="MECHANOSENSITIVE CHANNEL MSCL"/>
    <property type="match status" value="1"/>
</dbReference>
<dbReference type="PANTHER" id="PTHR30266:SF2">
    <property type="entry name" value="LARGE-CONDUCTANCE MECHANOSENSITIVE CHANNEL"/>
    <property type="match status" value="1"/>
</dbReference>
<evidence type="ECO:0000256" key="8">
    <source>
        <dbReference type="ARBA" id="ARBA00023303"/>
    </source>
</evidence>
<dbReference type="PRINTS" id="PR01264">
    <property type="entry name" value="MECHCHANNEL"/>
</dbReference>
<dbReference type="AlphaFoldDB" id="A0A2P2EA15"/>
<evidence type="ECO:0000256" key="9">
    <source>
        <dbReference type="HAMAP-Rule" id="MF_00115"/>
    </source>
</evidence>
<keyword evidence="2 9" id="KW-0813">Transport</keyword>
<dbReference type="RefSeq" id="WP_108984772.1">
    <property type="nucleotide sequence ID" value="NZ_BFBR01000004.1"/>
</dbReference>
<accession>A0A2P2EA15</accession>
<dbReference type="InterPro" id="IPR037673">
    <property type="entry name" value="MSC/AndL"/>
</dbReference>
<comment type="subcellular location">
    <subcellularLocation>
        <location evidence="9">Cell inner membrane</location>
        <topology evidence="9">Multi-pass membrane protein</topology>
    </subcellularLocation>
    <subcellularLocation>
        <location evidence="1">Membrane</location>
        <topology evidence="1">Multi-pass membrane protein</topology>
    </subcellularLocation>
</comment>
<evidence type="ECO:0000256" key="1">
    <source>
        <dbReference type="ARBA" id="ARBA00004141"/>
    </source>
</evidence>
<name>A0A2P2EA15_9PROT</name>
<keyword evidence="7 9" id="KW-0472">Membrane</keyword>
<evidence type="ECO:0000313" key="11">
    <source>
        <dbReference type="Proteomes" id="UP000245086"/>
    </source>
</evidence>
<feature type="transmembrane region" description="Helical" evidence="9">
    <location>
        <begin position="41"/>
        <end position="61"/>
    </location>
</feature>
<dbReference type="Pfam" id="PF01741">
    <property type="entry name" value="MscL"/>
    <property type="match status" value="1"/>
</dbReference>
<dbReference type="NCBIfam" id="TIGR00220">
    <property type="entry name" value="mscL"/>
    <property type="match status" value="1"/>
</dbReference>
<comment type="similarity">
    <text evidence="9">Belongs to the MscL family.</text>
</comment>
<dbReference type="Proteomes" id="UP000245086">
    <property type="component" value="Unassembled WGS sequence"/>
</dbReference>
<dbReference type="Gene3D" id="1.10.1200.120">
    <property type="entry name" value="Large-conductance mechanosensitive channel, MscL, domain 1"/>
    <property type="match status" value="1"/>
</dbReference>
<comment type="caution">
    <text evidence="10">The sequence shown here is derived from an EMBL/GenBank/DDBJ whole genome shotgun (WGS) entry which is preliminary data.</text>
</comment>
<dbReference type="HAMAP" id="MF_00115">
    <property type="entry name" value="MscL"/>
    <property type="match status" value="1"/>
</dbReference>
<comment type="subunit">
    <text evidence="9">Homopentamer.</text>
</comment>
<keyword evidence="3 9" id="KW-1003">Cell membrane</keyword>
<feature type="transmembrane region" description="Helical" evidence="9">
    <location>
        <begin position="73"/>
        <end position="98"/>
    </location>
</feature>
<keyword evidence="8 9" id="KW-0407">Ion channel</keyword>
<dbReference type="OrthoDB" id="9810350at2"/>